<keyword evidence="1" id="KW-0812">Transmembrane</keyword>
<name>A0A4R1BRT9_9PROT</name>
<keyword evidence="3" id="KW-1185">Reference proteome</keyword>
<protein>
    <submittedName>
        <fullName evidence="2">Uncharacterized protein</fullName>
    </submittedName>
</protein>
<comment type="caution">
    <text evidence="2">The sequence shown here is derived from an EMBL/GenBank/DDBJ whole genome shotgun (WGS) entry which is preliminary data.</text>
</comment>
<keyword evidence="1" id="KW-0472">Membrane</keyword>
<feature type="transmembrane region" description="Helical" evidence="1">
    <location>
        <begin position="16"/>
        <end position="39"/>
    </location>
</feature>
<sequence>MNLPQMSPDGAGHPRWLKIAAGVWLVLVSAIAIVDSVGLSRLIEQSRSSAQDAQMQALATRISDLEHQAEAAKRQPKPVVQGDFDAARQALEERLAHVEQAQATDAHGDDIKALQARVGVLEARLKSRALSATTSRKTAETAKPKVPEPPFNVVGLELRGGERFVSIASRGATALIDLRLLREGESIGAWQLQAIDAHAAVFRVDNQTVRLALP</sequence>
<evidence type="ECO:0000313" key="2">
    <source>
        <dbReference type="EMBL" id="TCJ20361.1"/>
    </source>
</evidence>
<keyword evidence="1" id="KW-1133">Transmembrane helix</keyword>
<organism evidence="2 3">
    <name type="scientific">Parasulfuritortus cantonensis</name>
    <dbReference type="NCBI Taxonomy" id="2528202"/>
    <lineage>
        <taxon>Bacteria</taxon>
        <taxon>Pseudomonadati</taxon>
        <taxon>Pseudomonadota</taxon>
        <taxon>Betaproteobacteria</taxon>
        <taxon>Nitrosomonadales</taxon>
        <taxon>Thiobacillaceae</taxon>
        <taxon>Parasulfuritortus</taxon>
    </lineage>
</organism>
<gene>
    <name evidence="2" type="ORF">EZJ19_00215</name>
</gene>
<dbReference type="RefSeq" id="WP_131444293.1">
    <property type="nucleotide sequence ID" value="NZ_SJZB01000001.1"/>
</dbReference>
<reference evidence="2 3" key="1">
    <citation type="submission" date="2019-03" db="EMBL/GenBank/DDBJ databases">
        <title>Genome sequence of Thiobacillaceae bacterium LSR1, a sulfur-oxidizing bacterium isolated from freshwater sediment.</title>
        <authorList>
            <person name="Li S."/>
        </authorList>
    </citation>
    <scope>NUCLEOTIDE SEQUENCE [LARGE SCALE GENOMIC DNA]</scope>
    <source>
        <strain evidence="2 3">LSR1</strain>
    </source>
</reference>
<dbReference type="EMBL" id="SJZB01000001">
    <property type="protein sequence ID" value="TCJ20361.1"/>
    <property type="molecule type" value="Genomic_DNA"/>
</dbReference>
<proteinExistence type="predicted"/>
<accession>A0A4R1BRT9</accession>
<evidence type="ECO:0000313" key="3">
    <source>
        <dbReference type="Proteomes" id="UP000295443"/>
    </source>
</evidence>
<dbReference type="OrthoDB" id="8562328at2"/>
<dbReference type="Proteomes" id="UP000295443">
    <property type="component" value="Unassembled WGS sequence"/>
</dbReference>
<dbReference type="AlphaFoldDB" id="A0A4R1BRT9"/>
<evidence type="ECO:0000256" key="1">
    <source>
        <dbReference type="SAM" id="Phobius"/>
    </source>
</evidence>